<dbReference type="GO" id="GO:0016887">
    <property type="term" value="F:ATP hydrolysis activity"/>
    <property type="evidence" value="ECO:0007669"/>
    <property type="project" value="InterPro"/>
</dbReference>
<dbReference type="GO" id="GO:0005524">
    <property type="term" value="F:ATP binding"/>
    <property type="evidence" value="ECO:0007669"/>
    <property type="project" value="UniProtKB-KW"/>
</dbReference>
<evidence type="ECO:0000313" key="6">
    <source>
        <dbReference type="Proteomes" id="UP000480185"/>
    </source>
</evidence>
<evidence type="ECO:0000256" key="1">
    <source>
        <dbReference type="ARBA" id="ARBA00022448"/>
    </source>
</evidence>
<dbReference type="Pfam" id="PF00005">
    <property type="entry name" value="ABC_tran"/>
    <property type="match status" value="1"/>
</dbReference>
<dbReference type="GO" id="GO:0035435">
    <property type="term" value="P:phosphate ion transmembrane transport"/>
    <property type="evidence" value="ECO:0007669"/>
    <property type="project" value="InterPro"/>
</dbReference>
<dbReference type="InterPro" id="IPR027417">
    <property type="entry name" value="P-loop_NTPase"/>
</dbReference>
<feature type="domain" description="ABC transporter" evidence="4">
    <location>
        <begin position="9"/>
        <end position="238"/>
    </location>
</feature>
<dbReference type="GO" id="GO:0005315">
    <property type="term" value="F:phosphate transmembrane transporter activity"/>
    <property type="evidence" value="ECO:0007669"/>
    <property type="project" value="InterPro"/>
</dbReference>
<dbReference type="PANTHER" id="PTHR43423">
    <property type="entry name" value="ABC TRANSPORTER I FAMILY MEMBER 17"/>
    <property type="match status" value="1"/>
</dbReference>
<evidence type="ECO:0000256" key="2">
    <source>
        <dbReference type="ARBA" id="ARBA00022741"/>
    </source>
</evidence>
<dbReference type="InterPro" id="IPR003439">
    <property type="entry name" value="ABC_transporter-like_ATP-bd"/>
</dbReference>
<keyword evidence="2" id="KW-0547">Nucleotide-binding</keyword>
<keyword evidence="6" id="KW-1185">Reference proteome</keyword>
<dbReference type="PANTHER" id="PTHR43423:SF1">
    <property type="entry name" value="ABC TRANSPORTER I FAMILY MEMBER 17"/>
    <property type="match status" value="1"/>
</dbReference>
<keyword evidence="3 5" id="KW-0067">ATP-binding</keyword>
<dbReference type="RefSeq" id="WP_153727644.1">
    <property type="nucleotide sequence ID" value="NZ_WJNH01000002.1"/>
</dbReference>
<dbReference type="EMBL" id="WJNH01000002">
    <property type="protein sequence ID" value="MRG85735.1"/>
    <property type="molecule type" value="Genomic_DNA"/>
</dbReference>
<reference evidence="5 6" key="1">
    <citation type="submission" date="2019-11" db="EMBL/GenBank/DDBJ databases">
        <authorList>
            <person name="Li J."/>
        </authorList>
    </citation>
    <scope>NUCLEOTIDE SEQUENCE [LARGE SCALE GENOMIC DNA]</scope>
    <source>
        <strain evidence="5 6">J4</strain>
    </source>
</reference>
<proteinExistence type="predicted"/>
<organism evidence="5 6">
    <name type="scientific">Salinibacillus xinjiangensis</name>
    <dbReference type="NCBI Taxonomy" id="1229268"/>
    <lineage>
        <taxon>Bacteria</taxon>
        <taxon>Bacillati</taxon>
        <taxon>Bacillota</taxon>
        <taxon>Bacilli</taxon>
        <taxon>Bacillales</taxon>
        <taxon>Bacillaceae</taxon>
        <taxon>Salinibacillus</taxon>
    </lineage>
</organism>
<dbReference type="SUPFAM" id="SSF52540">
    <property type="entry name" value="P-loop containing nucleoside triphosphate hydrolases"/>
    <property type="match status" value="1"/>
</dbReference>
<dbReference type="SMART" id="SM00382">
    <property type="entry name" value="AAA"/>
    <property type="match status" value="1"/>
</dbReference>
<dbReference type="PROSITE" id="PS50893">
    <property type="entry name" value="ABC_TRANSPORTER_2"/>
    <property type="match status" value="1"/>
</dbReference>
<evidence type="ECO:0000256" key="3">
    <source>
        <dbReference type="ARBA" id="ARBA00022840"/>
    </source>
</evidence>
<dbReference type="GO" id="GO:0016020">
    <property type="term" value="C:membrane"/>
    <property type="evidence" value="ECO:0007669"/>
    <property type="project" value="InterPro"/>
</dbReference>
<gene>
    <name evidence="5" type="ORF">GH754_05225</name>
</gene>
<dbReference type="CDD" id="cd03260">
    <property type="entry name" value="ABC_PstB_phosphate_transporter"/>
    <property type="match status" value="1"/>
</dbReference>
<dbReference type="AlphaFoldDB" id="A0A6G1X498"/>
<comment type="caution">
    <text evidence="5">The sequence shown here is derived from an EMBL/GenBank/DDBJ whole genome shotgun (WGS) entry which is preliminary data.</text>
</comment>
<evidence type="ECO:0000313" key="5">
    <source>
        <dbReference type="EMBL" id="MRG85735.1"/>
    </source>
</evidence>
<dbReference type="InterPro" id="IPR003593">
    <property type="entry name" value="AAA+_ATPase"/>
</dbReference>
<name>A0A6G1X498_9BACI</name>
<dbReference type="InterPro" id="IPR017871">
    <property type="entry name" value="ABC_transporter-like_CS"/>
</dbReference>
<protein>
    <submittedName>
        <fullName evidence="5">ATP-binding cassette domain-containing protein</fullName>
    </submittedName>
</protein>
<dbReference type="InterPro" id="IPR005670">
    <property type="entry name" value="PstB-like"/>
</dbReference>
<dbReference type="OrthoDB" id="9785080at2"/>
<evidence type="ECO:0000259" key="4">
    <source>
        <dbReference type="PROSITE" id="PS50893"/>
    </source>
</evidence>
<keyword evidence="1" id="KW-0813">Transport</keyword>
<sequence>MQSLDHTAVHFRDVHFSDDGLHILKNITGSFPEGKITTLVGPSGAGKSTLFKLCNGLRSPDSGEIFIHGKRIQDYEPVELRRTVGIALQTATMIDGTVQKNLELPLELQGKTLEKKRANELLHLVGLGEEFLDRDAKDLSGGQKQKLSIARTLVNQPQVLLLDEITSSLDRVSQQEVEDLIKRINRKYETTMIWITHNLEQALTIGDYTWVMMEGEVVETGTSDLLENPKNERVRKFVKGEFE</sequence>
<dbReference type="Gene3D" id="3.40.50.300">
    <property type="entry name" value="P-loop containing nucleotide triphosphate hydrolases"/>
    <property type="match status" value="1"/>
</dbReference>
<dbReference type="PROSITE" id="PS00211">
    <property type="entry name" value="ABC_TRANSPORTER_1"/>
    <property type="match status" value="1"/>
</dbReference>
<accession>A0A6G1X498</accession>
<dbReference type="Proteomes" id="UP000480185">
    <property type="component" value="Unassembled WGS sequence"/>
</dbReference>